<feature type="compositionally biased region" description="Basic and acidic residues" evidence="1">
    <location>
        <begin position="155"/>
        <end position="178"/>
    </location>
</feature>
<reference evidence="2 3" key="1">
    <citation type="submission" date="2023-11" db="EMBL/GenBank/DDBJ databases">
        <title>Halocaridina rubra genome assembly.</title>
        <authorList>
            <person name="Smith C."/>
        </authorList>
    </citation>
    <scope>NUCLEOTIDE SEQUENCE [LARGE SCALE GENOMIC DNA]</scope>
    <source>
        <strain evidence="2">EP-1</strain>
        <tissue evidence="2">Whole</tissue>
    </source>
</reference>
<feature type="region of interest" description="Disordered" evidence="1">
    <location>
        <begin position="1"/>
        <end position="41"/>
    </location>
</feature>
<dbReference type="Proteomes" id="UP001381693">
    <property type="component" value="Unassembled WGS sequence"/>
</dbReference>
<sequence>MSLRKSLRRSLRSSYKVKSSDEVQVKPSDSPKVGGSERLIKSGDVAKMGTNECSKNRDVGVCLNPDEVTLRLDCSSAGPSGSGVTLEASNSSFESHEDLVAAGGYQSSGSEDDLVGVERQDICPDNALYEFLYRACALMVLENDDIKTYIEQQQPEEKKELSKGDKEMKGGKKEEGNYRKSKKEKQNVRLNLEIQIAKLQDYNPNIF</sequence>
<feature type="compositionally biased region" description="Basic residues" evidence="1">
    <location>
        <begin position="1"/>
        <end position="11"/>
    </location>
</feature>
<dbReference type="EMBL" id="JAXCGZ010004187">
    <property type="protein sequence ID" value="KAK7082113.1"/>
    <property type="molecule type" value="Genomic_DNA"/>
</dbReference>
<organism evidence="2 3">
    <name type="scientific">Halocaridina rubra</name>
    <name type="common">Hawaiian red shrimp</name>
    <dbReference type="NCBI Taxonomy" id="373956"/>
    <lineage>
        <taxon>Eukaryota</taxon>
        <taxon>Metazoa</taxon>
        <taxon>Ecdysozoa</taxon>
        <taxon>Arthropoda</taxon>
        <taxon>Crustacea</taxon>
        <taxon>Multicrustacea</taxon>
        <taxon>Malacostraca</taxon>
        <taxon>Eumalacostraca</taxon>
        <taxon>Eucarida</taxon>
        <taxon>Decapoda</taxon>
        <taxon>Pleocyemata</taxon>
        <taxon>Caridea</taxon>
        <taxon>Atyoidea</taxon>
        <taxon>Atyidae</taxon>
        <taxon>Halocaridina</taxon>
    </lineage>
</organism>
<accession>A0AAN8XI61</accession>
<comment type="caution">
    <text evidence="2">The sequence shown here is derived from an EMBL/GenBank/DDBJ whole genome shotgun (WGS) entry which is preliminary data.</text>
</comment>
<dbReference type="AlphaFoldDB" id="A0AAN8XI61"/>
<proteinExistence type="predicted"/>
<keyword evidence="3" id="KW-1185">Reference proteome</keyword>
<name>A0AAN8XI61_HALRR</name>
<evidence type="ECO:0000256" key="1">
    <source>
        <dbReference type="SAM" id="MobiDB-lite"/>
    </source>
</evidence>
<evidence type="ECO:0000313" key="3">
    <source>
        <dbReference type="Proteomes" id="UP001381693"/>
    </source>
</evidence>
<feature type="region of interest" description="Disordered" evidence="1">
    <location>
        <begin position="152"/>
        <end position="185"/>
    </location>
</feature>
<evidence type="ECO:0000313" key="2">
    <source>
        <dbReference type="EMBL" id="KAK7082113.1"/>
    </source>
</evidence>
<gene>
    <name evidence="2" type="ORF">SK128_024674</name>
</gene>
<protein>
    <submittedName>
        <fullName evidence="2">Uncharacterized protein</fullName>
    </submittedName>
</protein>